<dbReference type="GO" id="GO:0005829">
    <property type="term" value="C:cytosol"/>
    <property type="evidence" value="ECO:0007669"/>
    <property type="project" value="TreeGrafter"/>
</dbReference>
<keyword evidence="2 4" id="KW-0378">Hydrolase</keyword>
<dbReference type="GO" id="GO:0000287">
    <property type="term" value="F:magnesium ion binding"/>
    <property type="evidence" value="ECO:0007669"/>
    <property type="project" value="UniProtKB-ARBA"/>
</dbReference>
<dbReference type="SFLD" id="SFLDG01142">
    <property type="entry name" value="C2.B.2:_Mannosyl-3-phosphoglyc"/>
    <property type="match status" value="1"/>
</dbReference>
<dbReference type="STRING" id="1658765.Msub_11621"/>
<evidence type="ECO:0000256" key="3">
    <source>
        <dbReference type="ARBA" id="ARBA00022842"/>
    </source>
</evidence>
<dbReference type="InterPro" id="IPR023214">
    <property type="entry name" value="HAD_sf"/>
</dbReference>
<dbReference type="GO" id="GO:0051479">
    <property type="term" value="P:mannosylglycerate biosynthetic process"/>
    <property type="evidence" value="ECO:0007669"/>
    <property type="project" value="InterPro"/>
</dbReference>
<dbReference type="EMBL" id="LFBU01000001">
    <property type="protein sequence ID" value="KMQ75417.1"/>
    <property type="molecule type" value="Genomic_DNA"/>
</dbReference>
<comment type="caution">
    <text evidence="4">The sequence shown here is derived from an EMBL/GenBank/DDBJ whole genome shotgun (WGS) entry which is preliminary data.</text>
</comment>
<reference evidence="4 5" key="1">
    <citation type="submission" date="2015-06" db="EMBL/GenBank/DDBJ databases">
        <title>Marinobacter subterrani, a genetically tractable neutrophilic iron-oxidizing strain isolated from the Soudan Iron Mine.</title>
        <authorList>
            <person name="Bonis B.M."/>
            <person name="Gralnick J.A."/>
        </authorList>
    </citation>
    <scope>NUCLEOTIDE SEQUENCE [LARGE SCALE GENOMIC DNA]</scope>
    <source>
        <strain evidence="4 5">JG233</strain>
    </source>
</reference>
<dbReference type="InterPro" id="IPR006379">
    <property type="entry name" value="HAD-SF_hydro_IIB"/>
</dbReference>
<dbReference type="EC" id="3.1.3.70" evidence="4"/>
<dbReference type="SFLD" id="SFLDG01140">
    <property type="entry name" value="C2.B:_Phosphomannomutase_and_P"/>
    <property type="match status" value="1"/>
</dbReference>
<protein>
    <submittedName>
        <fullName evidence="4">HAD-superfamily hydrolase, subfamily IIB/mannosyl-3-phosphoglycerate phosphatase family</fullName>
        <ecNumber evidence="4">3.1.3.70</ecNumber>
    </submittedName>
</protein>
<dbReference type="InterPro" id="IPR036412">
    <property type="entry name" value="HAD-like_sf"/>
</dbReference>
<evidence type="ECO:0000313" key="5">
    <source>
        <dbReference type="Proteomes" id="UP000036102"/>
    </source>
</evidence>
<dbReference type="Pfam" id="PF08282">
    <property type="entry name" value="Hydrolase_3"/>
    <property type="match status" value="1"/>
</dbReference>
<dbReference type="Gene3D" id="3.40.50.1000">
    <property type="entry name" value="HAD superfamily/HAD-like"/>
    <property type="match status" value="1"/>
</dbReference>
<dbReference type="Proteomes" id="UP000036102">
    <property type="component" value="Unassembled WGS sequence"/>
</dbReference>
<dbReference type="RefSeq" id="WP_048495511.1">
    <property type="nucleotide sequence ID" value="NZ_LFBU01000001.1"/>
</dbReference>
<dbReference type="InterPro" id="IPR006381">
    <property type="entry name" value="HAD-SF-IIB-MPGP"/>
</dbReference>
<keyword evidence="1" id="KW-0479">Metal-binding</keyword>
<dbReference type="PATRIC" id="fig|1658765.3.peg.1612"/>
<organism evidence="4 5">
    <name type="scientific">Marinobacter subterrani</name>
    <dbReference type="NCBI Taxonomy" id="1658765"/>
    <lineage>
        <taxon>Bacteria</taxon>
        <taxon>Pseudomonadati</taxon>
        <taxon>Pseudomonadota</taxon>
        <taxon>Gammaproteobacteria</taxon>
        <taxon>Pseudomonadales</taxon>
        <taxon>Marinobacteraceae</taxon>
        <taxon>Marinobacter</taxon>
    </lineage>
</organism>
<dbReference type="GO" id="GO:0050531">
    <property type="term" value="F:mannosyl-3-phosphoglycerate phosphatase activity"/>
    <property type="evidence" value="ECO:0007669"/>
    <property type="project" value="UniProtKB-EC"/>
</dbReference>
<gene>
    <name evidence="4" type="ORF">Msub_11621</name>
</gene>
<dbReference type="SUPFAM" id="SSF56784">
    <property type="entry name" value="HAD-like"/>
    <property type="match status" value="1"/>
</dbReference>
<keyword evidence="5" id="KW-1185">Reference proteome</keyword>
<dbReference type="PANTHER" id="PTHR10000:SF8">
    <property type="entry name" value="HAD SUPERFAMILY HYDROLASE-LIKE, TYPE 3"/>
    <property type="match status" value="1"/>
</dbReference>
<dbReference type="Gene3D" id="3.30.980.20">
    <property type="entry name" value="Putative mannosyl-3-phosphoglycerate phosphatase, domain 2"/>
    <property type="match status" value="1"/>
</dbReference>
<dbReference type="AlphaFoldDB" id="A0A0J7JB70"/>
<dbReference type="NCBIfam" id="TIGR01486">
    <property type="entry name" value="HAD-SF-IIB-MPGP"/>
    <property type="match status" value="1"/>
</dbReference>
<dbReference type="SFLD" id="SFLDS00003">
    <property type="entry name" value="Haloacid_Dehalogenase"/>
    <property type="match status" value="1"/>
</dbReference>
<dbReference type="NCBIfam" id="TIGR01484">
    <property type="entry name" value="HAD-SF-IIB"/>
    <property type="match status" value="1"/>
</dbReference>
<accession>A0A0J7JB70</accession>
<evidence type="ECO:0000256" key="2">
    <source>
        <dbReference type="ARBA" id="ARBA00022801"/>
    </source>
</evidence>
<dbReference type="OrthoDB" id="193379at2"/>
<dbReference type="PANTHER" id="PTHR10000">
    <property type="entry name" value="PHOSPHOSERINE PHOSPHATASE"/>
    <property type="match status" value="1"/>
</dbReference>
<keyword evidence="3" id="KW-0460">Magnesium</keyword>
<evidence type="ECO:0000256" key="1">
    <source>
        <dbReference type="ARBA" id="ARBA00022723"/>
    </source>
</evidence>
<sequence length="271" mass="29957">MARPRLLIFSDLDGTLLDHDDYRWQPAGPALAKLRAAGIPLVINSSKTLPEIRALREELGNTDPFIVENGAAVVIPPHTFGNASEEVMNFGATRDRVLEVLRAQREKGARFRGFDDMSADELSAETGLEPAAAERAKQRLGTEPLIWQGTGEELARFEVALAEQDLRLVPGGRFLHAMGIFDKADGARFLLNKYKEQYREQYGDAPVLAIALGDSPNDQQMLESADISVVIRGVNSEKVRLPSAKHAMRSLKPGPEGWNECVLNLLFEYGY</sequence>
<proteinExistence type="predicted"/>
<name>A0A0J7JB70_9GAMM</name>
<evidence type="ECO:0000313" key="4">
    <source>
        <dbReference type="EMBL" id="KMQ75417.1"/>
    </source>
</evidence>